<dbReference type="InterPro" id="IPR002711">
    <property type="entry name" value="HNH"/>
</dbReference>
<dbReference type="InterPro" id="IPR003615">
    <property type="entry name" value="HNH_nuc"/>
</dbReference>
<dbReference type="CDD" id="cd00085">
    <property type="entry name" value="HNHc"/>
    <property type="match status" value="1"/>
</dbReference>
<dbReference type="RefSeq" id="WP_282212816.1">
    <property type="nucleotide sequence ID" value="NZ_CP118247.1"/>
</dbReference>
<dbReference type="PANTHER" id="PTHR41286:SF1">
    <property type="entry name" value="HNH NUCLEASE YAJD-RELATED"/>
    <property type="match status" value="1"/>
</dbReference>
<keyword evidence="1" id="KW-0540">Nuclease</keyword>
<dbReference type="SMART" id="SM00507">
    <property type="entry name" value="HNHc"/>
    <property type="match status" value="1"/>
</dbReference>
<dbReference type="GO" id="GO:0004519">
    <property type="term" value="F:endonuclease activity"/>
    <property type="evidence" value="ECO:0007669"/>
    <property type="project" value="UniProtKB-KW"/>
</dbReference>
<comment type="similarity">
    <text evidence="3">Belongs to the HNH nuclease family.</text>
</comment>
<evidence type="ECO:0000313" key="7">
    <source>
        <dbReference type="EMBL" id="WDR07303.1"/>
    </source>
</evidence>
<keyword evidence="2" id="KW-0378">Hydrolase</keyword>
<feature type="region of interest" description="Disordered" evidence="5">
    <location>
        <begin position="26"/>
        <end position="47"/>
    </location>
</feature>
<sequence length="117" mass="13656">MPTRAPRVCQCGKVHPSDERCPLAIARDKERRTRHDAKRPSSRQRGYTKEWEAASKVFLQVYPTCRRCSAPAALVDHIKPHKGDQALFWDRSNWQPLCAHCHNSHKQRQERKTTRSI</sequence>
<protein>
    <recommendedName>
        <fullName evidence="4">Putative HNH nuclease YajD</fullName>
    </recommendedName>
</protein>
<dbReference type="PANTHER" id="PTHR41286">
    <property type="entry name" value="HNH NUCLEASE YAJD-RELATED"/>
    <property type="match status" value="1"/>
</dbReference>
<evidence type="ECO:0000256" key="3">
    <source>
        <dbReference type="ARBA" id="ARBA00038412"/>
    </source>
</evidence>
<evidence type="ECO:0000313" key="8">
    <source>
        <dbReference type="Proteomes" id="UP001222118"/>
    </source>
</evidence>
<proteinExistence type="inferred from homology"/>
<dbReference type="Proteomes" id="UP001222118">
    <property type="component" value="Chromosome"/>
</dbReference>
<reference evidence="7 8" key="1">
    <citation type="submission" date="2023-02" db="EMBL/GenBank/DDBJ databases">
        <title>Devosia chondri sp. nov., isolated from the phycosphere of marine algae.</title>
        <authorList>
            <person name="Kim J.M."/>
            <person name="Lee J.K."/>
            <person name="Choi B.J."/>
            <person name="Bayburt H."/>
            <person name="Jeon C.O."/>
        </authorList>
    </citation>
    <scope>NUCLEOTIDE SEQUENCE [LARGE SCALE GENOMIC DNA]</scope>
    <source>
        <strain evidence="7 8">G2-5</strain>
    </source>
</reference>
<evidence type="ECO:0000259" key="6">
    <source>
        <dbReference type="SMART" id="SM00507"/>
    </source>
</evidence>
<dbReference type="Gene3D" id="1.10.30.50">
    <property type="match status" value="1"/>
</dbReference>
<name>A0ABY7Z1Z4_9HYPH</name>
<feature type="domain" description="HNH nuclease" evidence="6">
    <location>
        <begin position="53"/>
        <end position="103"/>
    </location>
</feature>
<accession>A0ABY7Z1Z4</accession>
<gene>
    <name evidence="7" type="ORF">PSQ90_07755</name>
</gene>
<evidence type="ECO:0000256" key="2">
    <source>
        <dbReference type="ARBA" id="ARBA00022801"/>
    </source>
</evidence>
<dbReference type="EMBL" id="CP118247">
    <property type="protein sequence ID" value="WDR07303.1"/>
    <property type="molecule type" value="Genomic_DNA"/>
</dbReference>
<evidence type="ECO:0000256" key="1">
    <source>
        <dbReference type="ARBA" id="ARBA00022722"/>
    </source>
</evidence>
<evidence type="ECO:0000256" key="5">
    <source>
        <dbReference type="SAM" id="MobiDB-lite"/>
    </source>
</evidence>
<keyword evidence="7" id="KW-0255">Endonuclease</keyword>
<keyword evidence="8" id="KW-1185">Reference proteome</keyword>
<dbReference type="Pfam" id="PF01844">
    <property type="entry name" value="HNH"/>
    <property type="match status" value="1"/>
</dbReference>
<evidence type="ECO:0000256" key="4">
    <source>
        <dbReference type="ARBA" id="ARBA00040194"/>
    </source>
</evidence>
<organism evidence="7 8">
    <name type="scientific">Devosia rhodophyticola</name>
    <dbReference type="NCBI Taxonomy" id="3026423"/>
    <lineage>
        <taxon>Bacteria</taxon>
        <taxon>Pseudomonadati</taxon>
        <taxon>Pseudomonadota</taxon>
        <taxon>Alphaproteobacteria</taxon>
        <taxon>Hyphomicrobiales</taxon>
        <taxon>Devosiaceae</taxon>
        <taxon>Devosia</taxon>
    </lineage>
</organism>